<dbReference type="AlphaFoldDB" id="A0A1U7Y4F4"/>
<evidence type="ECO:0000313" key="2">
    <source>
        <dbReference type="RefSeq" id="XP_009796836.1"/>
    </source>
</evidence>
<sequence length="225" mass="25687">MTQFEMRFANLAHHVEWLVPTKGERIRRFIDDLNYSLCYRLAQEAKTDARFDQVVEIARPLEPAQKAHQVPCGVLASHHSSSTCPVQLCLCAFPVQRIDLLSTCHAILDYHAKIITLAVPEVPRLEWRGSLDDVPNRAISHLKAQWMVKKMCLAYVTYVSYVSVDTPIVESVLIVRDFPYLFLVYVPGMPHDRGIEFDIDSVPDINPISISSYHMAPINLKELKE</sequence>
<accession>A0A1U7Y4F4</accession>
<reference evidence="2" key="2">
    <citation type="submission" date="2025-08" db="UniProtKB">
        <authorList>
            <consortium name="RefSeq"/>
        </authorList>
    </citation>
    <scope>IDENTIFICATION</scope>
    <source>
        <tissue evidence="2">Leaf</tissue>
    </source>
</reference>
<protein>
    <submittedName>
        <fullName evidence="2">Uncharacterized protein LOC104243326</fullName>
    </submittedName>
</protein>
<proteinExistence type="predicted"/>
<keyword evidence="1" id="KW-1185">Reference proteome</keyword>
<name>A0A1U7Y4F4_NICSY</name>
<organism evidence="1 2">
    <name type="scientific">Nicotiana sylvestris</name>
    <name type="common">Wood tobacco</name>
    <name type="synonym">South American tobacco</name>
    <dbReference type="NCBI Taxonomy" id="4096"/>
    <lineage>
        <taxon>Eukaryota</taxon>
        <taxon>Viridiplantae</taxon>
        <taxon>Streptophyta</taxon>
        <taxon>Embryophyta</taxon>
        <taxon>Tracheophyta</taxon>
        <taxon>Spermatophyta</taxon>
        <taxon>Magnoliopsida</taxon>
        <taxon>eudicotyledons</taxon>
        <taxon>Gunneridae</taxon>
        <taxon>Pentapetalae</taxon>
        <taxon>asterids</taxon>
        <taxon>lamiids</taxon>
        <taxon>Solanales</taxon>
        <taxon>Solanaceae</taxon>
        <taxon>Nicotianoideae</taxon>
        <taxon>Nicotianeae</taxon>
        <taxon>Nicotiana</taxon>
    </lineage>
</organism>
<dbReference type="RefSeq" id="XP_009796836.1">
    <property type="nucleotide sequence ID" value="XM_009798534.1"/>
</dbReference>
<evidence type="ECO:0000313" key="1">
    <source>
        <dbReference type="Proteomes" id="UP000189701"/>
    </source>
</evidence>
<gene>
    <name evidence="2" type="primary">LOC104243326</name>
</gene>
<reference evidence="1" key="1">
    <citation type="journal article" date="2013" name="Genome Biol.">
        <title>Reference genomes and transcriptomes of Nicotiana sylvestris and Nicotiana tomentosiformis.</title>
        <authorList>
            <person name="Sierro N."/>
            <person name="Battey J.N."/>
            <person name="Ouadi S."/>
            <person name="Bovet L."/>
            <person name="Goepfert S."/>
            <person name="Bakaher N."/>
            <person name="Peitsch M.C."/>
            <person name="Ivanov N.V."/>
        </authorList>
    </citation>
    <scope>NUCLEOTIDE SEQUENCE [LARGE SCALE GENOMIC DNA]</scope>
</reference>
<dbReference type="Proteomes" id="UP000189701">
    <property type="component" value="Unplaced"/>
</dbReference>